<feature type="region of interest" description="Disordered" evidence="1">
    <location>
        <begin position="79"/>
        <end position="139"/>
    </location>
</feature>
<reference evidence="3" key="4">
    <citation type="submission" date="2017-01" db="UniProtKB">
        <authorList>
            <consortium name="EnsemblFungi"/>
        </authorList>
    </citation>
    <scope>IDENTIFICATION</scope>
    <source>
        <strain evidence="3">PH-1 / ATCC MYA-4620 / FGSC 9075 / NRRL 31084</strain>
    </source>
</reference>
<feature type="compositionally biased region" description="Acidic residues" evidence="1">
    <location>
        <begin position="128"/>
        <end position="139"/>
    </location>
</feature>
<reference evidence="3 4" key="1">
    <citation type="journal article" date="2007" name="Science">
        <title>The Fusarium graminearum genome reveals a link between localized polymorphism and pathogen specialization.</title>
        <authorList>
            <person name="Cuomo C.A."/>
            <person name="Gueldener U."/>
            <person name="Xu J.-R."/>
            <person name="Trail F."/>
            <person name="Turgeon B.G."/>
            <person name="Di Pietro A."/>
            <person name="Walton J.D."/>
            <person name="Ma L.-J."/>
            <person name="Baker S.E."/>
            <person name="Rep M."/>
            <person name="Adam G."/>
            <person name="Antoniw J."/>
            <person name="Baldwin T."/>
            <person name="Calvo S.E."/>
            <person name="Chang Y.-L."/>
            <person name="DeCaprio D."/>
            <person name="Gale L.R."/>
            <person name="Gnerre S."/>
            <person name="Goswami R.S."/>
            <person name="Hammond-Kosack K."/>
            <person name="Harris L.J."/>
            <person name="Hilburn K."/>
            <person name="Kennell J.C."/>
            <person name="Kroken S."/>
            <person name="Magnuson J.K."/>
            <person name="Mannhaupt G."/>
            <person name="Mauceli E.W."/>
            <person name="Mewes H.-W."/>
            <person name="Mitterbauer R."/>
            <person name="Muehlbauer G."/>
            <person name="Muensterkoetter M."/>
            <person name="Nelson D."/>
            <person name="O'Donnell K."/>
            <person name="Ouellet T."/>
            <person name="Qi W."/>
            <person name="Quesneville H."/>
            <person name="Roncero M.I.G."/>
            <person name="Seong K.-Y."/>
            <person name="Tetko I.V."/>
            <person name="Urban M."/>
            <person name="Waalwijk C."/>
            <person name="Ward T.J."/>
            <person name="Yao J."/>
            <person name="Birren B.W."/>
            <person name="Kistler H.C."/>
        </authorList>
    </citation>
    <scope>NUCLEOTIDE SEQUENCE [LARGE SCALE GENOMIC DNA]</scope>
    <source>
        <strain evidence="4">ATCC MYA-4620 / CBS 123657 / FGSC 9075 / NRRL 31084 / PH-1</strain>
        <strain evidence="3">PH-1 / ATCC MYA-4620 / FGSC 9075 / NRRL 31084</strain>
    </source>
</reference>
<evidence type="ECO:0000313" key="2">
    <source>
        <dbReference type="EMBL" id="CEF85712.1"/>
    </source>
</evidence>
<evidence type="ECO:0000256" key="1">
    <source>
        <dbReference type="SAM" id="MobiDB-lite"/>
    </source>
</evidence>
<name>A0A098DWI0_GIBZE</name>
<feature type="compositionally biased region" description="Basic and acidic residues" evidence="1">
    <location>
        <begin position="79"/>
        <end position="91"/>
    </location>
</feature>
<dbReference type="AlphaFoldDB" id="A0A098DWI0"/>
<dbReference type="VEuPathDB" id="FungiDB:FGRAMPH1_01G24423"/>
<dbReference type="EnsemblFungi" id="CEF85712">
    <property type="protein sequence ID" value="CEF85712"/>
    <property type="gene ID" value="FGRRES_20360"/>
</dbReference>
<evidence type="ECO:0000313" key="3">
    <source>
        <dbReference type="EnsemblFungi" id="CEF85712"/>
    </source>
</evidence>
<dbReference type="InParanoid" id="A0A098DWI0"/>
<protein>
    <submittedName>
        <fullName evidence="2">Chromosome 4, complete genome</fullName>
    </submittedName>
</protein>
<reference evidence="2 4" key="3">
    <citation type="journal article" date="2015" name="BMC Genomics">
        <title>The completed genome sequence of the pathogenic ascomycete fungus Fusarium graminearum.</title>
        <authorList>
            <person name="King R."/>
            <person name="Urban M."/>
            <person name="Hammond-Kosack M.C."/>
            <person name="Hassani-Pak K."/>
            <person name="Hammond-Kosack K.E."/>
        </authorList>
    </citation>
    <scope>NUCLEOTIDE SEQUENCE [LARGE SCALE GENOMIC DNA]</scope>
    <source>
        <strain evidence="4">ATCC MYA-4620 / CBS 123657 / FGSC 9075 / NRRL 31084 / PH-1</strain>
        <strain evidence="2">PH-1</strain>
    </source>
</reference>
<reference evidence="3 4" key="2">
    <citation type="journal article" date="2010" name="Nature">
        <title>Comparative genomics reveals mobile pathogenicity chromosomes in Fusarium.</title>
        <authorList>
            <person name="Ma L.J."/>
            <person name="van der Does H.C."/>
            <person name="Borkovich K.A."/>
            <person name="Coleman J.J."/>
            <person name="Daboussi M.J."/>
            <person name="Di Pietro A."/>
            <person name="Dufresne M."/>
            <person name="Freitag M."/>
            <person name="Grabherr M."/>
            <person name="Henrissat B."/>
            <person name="Houterman P.M."/>
            <person name="Kang S."/>
            <person name="Shim W.B."/>
            <person name="Woloshuk C."/>
            <person name="Xie X."/>
            <person name="Xu J.R."/>
            <person name="Antoniw J."/>
            <person name="Baker S.E."/>
            <person name="Bluhm B.H."/>
            <person name="Breakspear A."/>
            <person name="Brown D.W."/>
            <person name="Butchko R.A."/>
            <person name="Chapman S."/>
            <person name="Coulson R."/>
            <person name="Coutinho P.M."/>
            <person name="Danchin E.G."/>
            <person name="Diener A."/>
            <person name="Gale L.R."/>
            <person name="Gardiner D.M."/>
            <person name="Goff S."/>
            <person name="Hammond-Kosack K.E."/>
            <person name="Hilburn K."/>
            <person name="Hua-Van A."/>
            <person name="Jonkers W."/>
            <person name="Kazan K."/>
            <person name="Kodira C.D."/>
            <person name="Koehrsen M."/>
            <person name="Kumar L."/>
            <person name="Lee Y.H."/>
            <person name="Li L."/>
            <person name="Manners J.M."/>
            <person name="Miranda-Saavedra D."/>
            <person name="Mukherjee M."/>
            <person name="Park G."/>
            <person name="Park J."/>
            <person name="Park S.Y."/>
            <person name="Proctor R.H."/>
            <person name="Regev A."/>
            <person name="Ruiz-Roldan M.C."/>
            <person name="Sain D."/>
            <person name="Sakthikumar S."/>
            <person name="Sykes S."/>
            <person name="Schwartz D.C."/>
            <person name="Turgeon B.G."/>
            <person name="Wapinski I."/>
            <person name="Yoder O."/>
            <person name="Young S."/>
            <person name="Zeng Q."/>
            <person name="Zhou S."/>
            <person name="Galagan J."/>
            <person name="Cuomo C.A."/>
            <person name="Kistler H.C."/>
            <person name="Rep M."/>
        </authorList>
    </citation>
    <scope>GENOME REANNOTATION</scope>
    <source>
        <strain evidence="4">ATCC MYA-4620 / CBS 123657 / FGSC 9075 / NRRL 31084 / PH-1</strain>
        <strain evidence="3">PH-1 / ATCC MYA-4620 / FGSC 9075 / NRRL 31084</strain>
    </source>
</reference>
<dbReference type="Proteomes" id="UP000070720">
    <property type="component" value="Chromosome 4"/>
</dbReference>
<dbReference type="EMBL" id="HG970335">
    <property type="protein sequence ID" value="CEF85712.1"/>
    <property type="molecule type" value="Genomic_DNA"/>
</dbReference>
<accession>A0A098DWI0</accession>
<sequence length="139" mass="15207">MGLLLNDLGLDDCSCDDTFVVVLPDRCARPAYGCGLSHLLRGVGEDGGEEETEEREAPVRDRLRAMNSDTGEEQVLLASEERGECKEESRVGEIGVENESNEADETLEDVEDEAETEAVEMHDKRDDSDIEADGECGRG</sequence>
<gene>
    <name evidence="2" type="ORF">FGRAMPH1_01T24423</name>
</gene>
<organism evidence="2 4">
    <name type="scientific">Gibberella zeae (strain ATCC MYA-4620 / CBS 123657 / FGSC 9075 / NRRL 31084 / PH-1)</name>
    <name type="common">Wheat head blight fungus</name>
    <name type="synonym">Fusarium graminearum</name>
    <dbReference type="NCBI Taxonomy" id="229533"/>
    <lineage>
        <taxon>Eukaryota</taxon>
        <taxon>Fungi</taxon>
        <taxon>Dikarya</taxon>
        <taxon>Ascomycota</taxon>
        <taxon>Pezizomycotina</taxon>
        <taxon>Sordariomycetes</taxon>
        <taxon>Hypocreomycetidae</taxon>
        <taxon>Hypocreales</taxon>
        <taxon>Nectriaceae</taxon>
        <taxon>Fusarium</taxon>
    </lineage>
</organism>
<proteinExistence type="predicted"/>
<evidence type="ECO:0000313" key="4">
    <source>
        <dbReference type="Proteomes" id="UP000070720"/>
    </source>
</evidence>
<feature type="compositionally biased region" description="Acidic residues" evidence="1">
    <location>
        <begin position="99"/>
        <end position="118"/>
    </location>
</feature>
<keyword evidence="4" id="KW-1185">Reference proteome</keyword>
<accession>A0A0E0SGZ9</accession>